<feature type="transmembrane region" description="Helical" evidence="8">
    <location>
        <begin position="38"/>
        <end position="55"/>
    </location>
</feature>
<feature type="transmembrane region" description="Helical" evidence="8">
    <location>
        <begin position="260"/>
        <end position="287"/>
    </location>
</feature>
<feature type="transmembrane region" description="Helical" evidence="8">
    <location>
        <begin position="187"/>
        <end position="211"/>
    </location>
</feature>
<organism evidence="9 10">
    <name type="scientific">Sporolactobacillus spathodeae</name>
    <dbReference type="NCBI Taxonomy" id="1465502"/>
    <lineage>
        <taxon>Bacteria</taxon>
        <taxon>Bacillati</taxon>
        <taxon>Bacillota</taxon>
        <taxon>Bacilli</taxon>
        <taxon>Bacillales</taxon>
        <taxon>Sporolactobacillaceae</taxon>
        <taxon>Sporolactobacillus</taxon>
    </lineage>
</organism>
<evidence type="ECO:0000256" key="1">
    <source>
        <dbReference type="ARBA" id="ARBA00004127"/>
    </source>
</evidence>
<keyword evidence="7 8" id="KW-0472">Membrane</keyword>
<evidence type="ECO:0000256" key="8">
    <source>
        <dbReference type="RuleBase" id="RU362101"/>
    </source>
</evidence>
<dbReference type="Pfam" id="PF03824">
    <property type="entry name" value="NicO"/>
    <property type="match status" value="1"/>
</dbReference>
<dbReference type="Proteomes" id="UP000823201">
    <property type="component" value="Unassembled WGS sequence"/>
</dbReference>
<feature type="transmembrane region" description="Helical" evidence="8">
    <location>
        <begin position="12"/>
        <end position="32"/>
    </location>
</feature>
<keyword evidence="10" id="KW-1185">Reference proteome</keyword>
<evidence type="ECO:0000256" key="3">
    <source>
        <dbReference type="ARBA" id="ARBA00022448"/>
    </source>
</evidence>
<feature type="transmembrane region" description="Helical" evidence="8">
    <location>
        <begin position="307"/>
        <end position="327"/>
    </location>
</feature>
<protein>
    <recommendedName>
        <fullName evidence="8">Nickel/cobalt efflux system</fullName>
    </recommendedName>
</protein>
<keyword evidence="3 8" id="KW-0813">Transport</keyword>
<evidence type="ECO:0000313" key="10">
    <source>
        <dbReference type="Proteomes" id="UP000823201"/>
    </source>
</evidence>
<feature type="transmembrane region" description="Helical" evidence="8">
    <location>
        <begin position="119"/>
        <end position="141"/>
    </location>
</feature>
<evidence type="ECO:0000256" key="7">
    <source>
        <dbReference type="ARBA" id="ARBA00023136"/>
    </source>
</evidence>
<evidence type="ECO:0000313" key="9">
    <source>
        <dbReference type="EMBL" id="MBM7658431.1"/>
    </source>
</evidence>
<comment type="caution">
    <text evidence="9">The sequence shown here is derived from an EMBL/GenBank/DDBJ whole genome shotgun (WGS) entry which is preliminary data.</text>
</comment>
<gene>
    <name evidence="9" type="ORF">JOC27_001884</name>
</gene>
<evidence type="ECO:0000256" key="4">
    <source>
        <dbReference type="ARBA" id="ARBA00022596"/>
    </source>
</evidence>
<dbReference type="RefSeq" id="WP_205006995.1">
    <property type="nucleotide sequence ID" value="NZ_CBCRXA010000008.1"/>
</dbReference>
<dbReference type="InterPro" id="IPR011541">
    <property type="entry name" value="Ni/Co_transpt_high_affinity"/>
</dbReference>
<dbReference type="NCBIfam" id="TIGR00802">
    <property type="entry name" value="nico"/>
    <property type="match status" value="1"/>
</dbReference>
<accession>A0ABS2Q9G6</accession>
<evidence type="ECO:0000256" key="5">
    <source>
        <dbReference type="ARBA" id="ARBA00022692"/>
    </source>
</evidence>
<dbReference type="EMBL" id="JAFBEV010000017">
    <property type="protein sequence ID" value="MBM7658431.1"/>
    <property type="molecule type" value="Genomic_DNA"/>
</dbReference>
<sequence length="341" mass="38494">MRIKKLSKKTWLPYYFASFMLHITGILLLFLASRHYPVILGLGLLAYTLGLRHAFDADHITAIDNTIRKLMHQEKDPVGVGFYFSLGHSTVVFLMSVILGLSVRWATAHLPIFEHIGGIIGLIVSGTFLIGIALLNLVILIDLQKMFIKLKHNAFDQDKFEKALLSRGLLSTLFKPFFKFINKSWQVYPLGFLFGLGFDTATEVALLALSAGAAKSAMPFLGILALPLLFAAGMNIMDTTDSVMMARAYKWAFDTPIRKVYYNITITSISVLAAFLIGSVELIQVFSNTFGLKGGFWSWLQQLNFNWLGYGLVILFIGLWTLSMIIWKVFRIEDRWKQYEA</sequence>
<evidence type="ECO:0000256" key="2">
    <source>
        <dbReference type="ARBA" id="ARBA00010892"/>
    </source>
</evidence>
<proteinExistence type="inferred from homology"/>
<keyword evidence="4" id="KW-0533">Nickel</keyword>
<name>A0ABS2Q9G6_9BACL</name>
<comment type="subcellular location">
    <subcellularLocation>
        <location evidence="8">Cell membrane</location>
        <topology evidence="8">Multi-pass membrane protein</topology>
    </subcellularLocation>
    <subcellularLocation>
        <location evidence="1">Endomembrane system</location>
        <topology evidence="1">Multi-pass membrane protein</topology>
    </subcellularLocation>
</comment>
<keyword evidence="5 8" id="KW-0812">Transmembrane</keyword>
<feature type="transmembrane region" description="Helical" evidence="8">
    <location>
        <begin position="217"/>
        <end position="237"/>
    </location>
</feature>
<dbReference type="PANTHER" id="PTHR31611:SF0">
    <property type="entry name" value="HIGH-AFFINITY NICKEL TRANSPORT PROTEIN NIC1"/>
    <property type="match status" value="1"/>
</dbReference>
<keyword evidence="6 8" id="KW-1133">Transmembrane helix</keyword>
<reference evidence="9 10" key="1">
    <citation type="submission" date="2021-01" db="EMBL/GenBank/DDBJ databases">
        <title>Genomic Encyclopedia of Type Strains, Phase IV (KMG-IV): sequencing the most valuable type-strain genomes for metagenomic binning, comparative biology and taxonomic classification.</title>
        <authorList>
            <person name="Goeker M."/>
        </authorList>
    </citation>
    <scope>NUCLEOTIDE SEQUENCE [LARGE SCALE GENOMIC DNA]</scope>
    <source>
        <strain evidence="9 10">DSM 100968</strain>
    </source>
</reference>
<dbReference type="PANTHER" id="PTHR31611">
    <property type="entry name" value="HIGH-AFFINITY NICKEL TRANSPORT PROTEIN NIC1"/>
    <property type="match status" value="1"/>
</dbReference>
<evidence type="ECO:0000256" key="6">
    <source>
        <dbReference type="ARBA" id="ARBA00022989"/>
    </source>
</evidence>
<feature type="transmembrane region" description="Helical" evidence="8">
    <location>
        <begin position="76"/>
        <end position="99"/>
    </location>
</feature>
<dbReference type="InterPro" id="IPR004688">
    <property type="entry name" value="Ni/Co_transpt"/>
</dbReference>
<comment type="similarity">
    <text evidence="2 8">Belongs to the NiCoT transporter (TC 2.A.52) family.</text>
</comment>